<evidence type="ECO:0000256" key="1">
    <source>
        <dbReference type="ARBA" id="ARBA00022630"/>
    </source>
</evidence>
<dbReference type="PANTHER" id="PTHR23026:SF90">
    <property type="entry name" value="IODOTYROSINE DEIODINASE 1"/>
    <property type="match status" value="1"/>
</dbReference>
<dbReference type="InterPro" id="IPR000415">
    <property type="entry name" value="Nitroreductase-like"/>
</dbReference>
<sequence>MRDLDLFEAIARRRRAVRAFLPQCVDRALIERLVAAATTTPSSCNTQPWTLHITSGMALDRLRVALIDAVSSGVPPEYEVEAAGRYEGQFRERQIDAAVRLFETQGVDRNDKAARAASMLHNFAFFGAPHAAFLFMPPDGGLREAADCSKFAQTFMLALAAAGLGSCPQASLSGYPSIIRAALRLDNEPGKLLLGMSFGYPDDEDPTALARPPRATTQDVVCFHSD</sequence>
<name>A0A397PC87_9SPHN</name>
<keyword evidence="3" id="KW-0560">Oxidoreductase</keyword>
<comment type="caution">
    <text evidence="5">The sequence shown here is derived from an EMBL/GenBank/DDBJ whole genome shotgun (WGS) entry which is preliminary data.</text>
</comment>
<evidence type="ECO:0000313" key="5">
    <source>
        <dbReference type="EMBL" id="RIA45559.1"/>
    </source>
</evidence>
<dbReference type="InterPro" id="IPR050627">
    <property type="entry name" value="Nitroreductase/BluB"/>
</dbReference>
<dbReference type="CDD" id="cd02136">
    <property type="entry name" value="PnbA_NfnB-like"/>
    <property type="match status" value="1"/>
</dbReference>
<evidence type="ECO:0000259" key="4">
    <source>
        <dbReference type="Pfam" id="PF00881"/>
    </source>
</evidence>
<dbReference type="InterPro" id="IPR029479">
    <property type="entry name" value="Nitroreductase"/>
</dbReference>
<dbReference type="Proteomes" id="UP000266568">
    <property type="component" value="Unassembled WGS sequence"/>
</dbReference>
<feature type="domain" description="Nitroreductase" evidence="4">
    <location>
        <begin position="12"/>
        <end position="200"/>
    </location>
</feature>
<organism evidence="5 6">
    <name type="scientific">Hephaestia caeni</name>
    <dbReference type="NCBI Taxonomy" id="645617"/>
    <lineage>
        <taxon>Bacteria</taxon>
        <taxon>Pseudomonadati</taxon>
        <taxon>Pseudomonadota</taxon>
        <taxon>Alphaproteobacteria</taxon>
        <taxon>Sphingomonadales</taxon>
        <taxon>Sphingomonadaceae</taxon>
        <taxon>Hephaestia</taxon>
    </lineage>
</organism>
<dbReference type="PANTHER" id="PTHR23026">
    <property type="entry name" value="NADPH NITROREDUCTASE"/>
    <property type="match status" value="1"/>
</dbReference>
<accession>A0A397PC87</accession>
<dbReference type="AlphaFoldDB" id="A0A397PC87"/>
<evidence type="ECO:0000313" key="6">
    <source>
        <dbReference type="Proteomes" id="UP000266568"/>
    </source>
</evidence>
<dbReference type="GO" id="GO:0016491">
    <property type="term" value="F:oxidoreductase activity"/>
    <property type="evidence" value="ECO:0007669"/>
    <property type="project" value="UniProtKB-KW"/>
</dbReference>
<dbReference type="EMBL" id="QXDC01000002">
    <property type="protein sequence ID" value="RIA45559.1"/>
    <property type="molecule type" value="Genomic_DNA"/>
</dbReference>
<keyword evidence="2" id="KW-0288">FMN</keyword>
<proteinExistence type="predicted"/>
<dbReference type="SUPFAM" id="SSF55469">
    <property type="entry name" value="FMN-dependent nitroreductase-like"/>
    <property type="match status" value="1"/>
</dbReference>
<evidence type="ECO:0000256" key="2">
    <source>
        <dbReference type="ARBA" id="ARBA00022643"/>
    </source>
</evidence>
<keyword evidence="1" id="KW-0285">Flavoprotein</keyword>
<keyword evidence="6" id="KW-1185">Reference proteome</keyword>
<dbReference type="Gene3D" id="3.40.109.10">
    <property type="entry name" value="NADH Oxidase"/>
    <property type="match status" value="1"/>
</dbReference>
<reference evidence="5 6" key="1">
    <citation type="submission" date="2018-08" db="EMBL/GenBank/DDBJ databases">
        <title>Genomic Encyclopedia of Type Strains, Phase IV (KMG-IV): sequencing the most valuable type-strain genomes for metagenomic binning, comparative biology and taxonomic classification.</title>
        <authorList>
            <person name="Goeker M."/>
        </authorList>
    </citation>
    <scope>NUCLEOTIDE SEQUENCE [LARGE SCALE GENOMIC DNA]</scope>
    <source>
        <strain evidence="5 6">DSM 25527</strain>
    </source>
</reference>
<gene>
    <name evidence="5" type="ORF">DFR49_0079</name>
</gene>
<evidence type="ECO:0000256" key="3">
    <source>
        <dbReference type="ARBA" id="ARBA00023002"/>
    </source>
</evidence>
<protein>
    <submittedName>
        <fullName evidence="5">Nitroreductase</fullName>
    </submittedName>
</protein>
<dbReference type="Pfam" id="PF00881">
    <property type="entry name" value="Nitroreductase"/>
    <property type="match status" value="1"/>
</dbReference>